<dbReference type="PANTHER" id="PTHR30472">
    <property type="entry name" value="FERRIC ENTEROBACTIN TRANSPORT SYSTEM PERMEASE PROTEIN"/>
    <property type="match status" value="1"/>
</dbReference>
<evidence type="ECO:0000256" key="3">
    <source>
        <dbReference type="ARBA" id="ARBA00022448"/>
    </source>
</evidence>
<keyword evidence="7 8" id="KW-0472">Membrane</keyword>
<evidence type="ECO:0000313" key="9">
    <source>
        <dbReference type="EMBL" id="GAA1854985.1"/>
    </source>
</evidence>
<comment type="subcellular location">
    <subcellularLocation>
        <location evidence="1">Cell membrane</location>
        <topology evidence="1">Multi-pass membrane protein</topology>
    </subcellularLocation>
</comment>
<feature type="transmembrane region" description="Helical" evidence="8">
    <location>
        <begin position="39"/>
        <end position="62"/>
    </location>
</feature>
<sequence>MSATVDTAVAEPPVRRRRPARVLRAGGLSVRWERRAARAAVLLLVALVLLGFAALLTGPVAIAPGEVLASLLGQGRAGTDYAVLGLRLPRLATAVVVGVALGASGAIFQTISRNPLGSPDIIGFTTGAATGGVLAILIFRAGATGTSVAAVVGGLLTAVLVYALAYRRGVDGFRLILVGIGITAVIEAVNSYLIARARLQVALEAQVWQVGSLNGRTWTNALGVAVALAVLLPVAVGFGRRLSMLEMGPEAARARGVPVQGTTVVMVVVGVGLAAVATAAAGPISFVALAAPQLARRLSRTEGAGLVTAGLMGAVLLVASDVLAQRLIESRPLPVGLGTGLVGGLYLAWLLAREWRRGRG</sequence>
<dbReference type="Gene3D" id="1.10.3470.10">
    <property type="entry name" value="ABC transporter involved in vitamin B12 uptake, BtuC"/>
    <property type="match status" value="1"/>
</dbReference>
<comment type="similarity">
    <text evidence="2">Belongs to the binding-protein-dependent transport system permease family. FecCD subfamily.</text>
</comment>
<dbReference type="RefSeq" id="WP_344418707.1">
    <property type="nucleotide sequence ID" value="NZ_BAAAQK010000012.1"/>
</dbReference>
<feature type="transmembrane region" description="Helical" evidence="8">
    <location>
        <begin position="121"/>
        <end position="141"/>
    </location>
</feature>
<proteinExistence type="inferred from homology"/>
<dbReference type="EMBL" id="BAAAQK010000012">
    <property type="protein sequence ID" value="GAA1854985.1"/>
    <property type="molecule type" value="Genomic_DNA"/>
</dbReference>
<organism evidence="9 10">
    <name type="scientific">Pseudonocardia ailaonensis</name>
    <dbReference type="NCBI Taxonomy" id="367279"/>
    <lineage>
        <taxon>Bacteria</taxon>
        <taxon>Bacillati</taxon>
        <taxon>Actinomycetota</taxon>
        <taxon>Actinomycetes</taxon>
        <taxon>Pseudonocardiales</taxon>
        <taxon>Pseudonocardiaceae</taxon>
        <taxon>Pseudonocardia</taxon>
    </lineage>
</organism>
<evidence type="ECO:0000256" key="4">
    <source>
        <dbReference type="ARBA" id="ARBA00022475"/>
    </source>
</evidence>
<reference evidence="9 10" key="1">
    <citation type="journal article" date="2019" name="Int. J. Syst. Evol. Microbiol.">
        <title>The Global Catalogue of Microorganisms (GCM) 10K type strain sequencing project: providing services to taxonomists for standard genome sequencing and annotation.</title>
        <authorList>
            <consortium name="The Broad Institute Genomics Platform"/>
            <consortium name="The Broad Institute Genome Sequencing Center for Infectious Disease"/>
            <person name="Wu L."/>
            <person name="Ma J."/>
        </authorList>
    </citation>
    <scope>NUCLEOTIDE SEQUENCE [LARGE SCALE GENOMIC DNA]</scope>
    <source>
        <strain evidence="9 10">JCM 16009</strain>
    </source>
</reference>
<dbReference type="SUPFAM" id="SSF81345">
    <property type="entry name" value="ABC transporter involved in vitamin B12 uptake, BtuC"/>
    <property type="match status" value="1"/>
</dbReference>
<evidence type="ECO:0000256" key="6">
    <source>
        <dbReference type="ARBA" id="ARBA00022989"/>
    </source>
</evidence>
<comment type="caution">
    <text evidence="9">The sequence shown here is derived from an EMBL/GenBank/DDBJ whole genome shotgun (WGS) entry which is preliminary data.</text>
</comment>
<accession>A0ABN2N6E6</accession>
<name>A0ABN2N6E6_9PSEU</name>
<feature type="transmembrane region" description="Helical" evidence="8">
    <location>
        <begin position="303"/>
        <end position="323"/>
    </location>
</feature>
<evidence type="ECO:0000256" key="1">
    <source>
        <dbReference type="ARBA" id="ARBA00004651"/>
    </source>
</evidence>
<keyword evidence="5 8" id="KW-0812">Transmembrane</keyword>
<gene>
    <name evidence="9" type="ORF">GCM10009836_38800</name>
</gene>
<feature type="transmembrane region" description="Helical" evidence="8">
    <location>
        <begin position="335"/>
        <end position="352"/>
    </location>
</feature>
<feature type="transmembrane region" description="Helical" evidence="8">
    <location>
        <begin position="173"/>
        <end position="195"/>
    </location>
</feature>
<feature type="transmembrane region" description="Helical" evidence="8">
    <location>
        <begin position="221"/>
        <end position="242"/>
    </location>
</feature>
<dbReference type="Proteomes" id="UP001500449">
    <property type="component" value="Unassembled WGS sequence"/>
</dbReference>
<keyword evidence="6 8" id="KW-1133">Transmembrane helix</keyword>
<evidence type="ECO:0000256" key="7">
    <source>
        <dbReference type="ARBA" id="ARBA00023136"/>
    </source>
</evidence>
<feature type="transmembrane region" description="Helical" evidence="8">
    <location>
        <begin position="91"/>
        <end position="109"/>
    </location>
</feature>
<feature type="transmembrane region" description="Helical" evidence="8">
    <location>
        <begin position="147"/>
        <end position="166"/>
    </location>
</feature>
<dbReference type="Pfam" id="PF01032">
    <property type="entry name" value="FecCD"/>
    <property type="match status" value="1"/>
</dbReference>
<keyword evidence="3" id="KW-0813">Transport</keyword>
<protein>
    <submittedName>
        <fullName evidence="9">Iron chelate uptake ABC transporter family permease subunit</fullName>
    </submittedName>
</protein>
<feature type="transmembrane region" description="Helical" evidence="8">
    <location>
        <begin position="263"/>
        <end position="291"/>
    </location>
</feature>
<evidence type="ECO:0000256" key="8">
    <source>
        <dbReference type="SAM" id="Phobius"/>
    </source>
</evidence>
<dbReference type="InterPro" id="IPR000522">
    <property type="entry name" value="ABC_transptr_permease_BtuC"/>
</dbReference>
<evidence type="ECO:0000256" key="2">
    <source>
        <dbReference type="ARBA" id="ARBA00007935"/>
    </source>
</evidence>
<keyword evidence="10" id="KW-1185">Reference proteome</keyword>
<dbReference type="InterPro" id="IPR037294">
    <property type="entry name" value="ABC_BtuC-like"/>
</dbReference>
<dbReference type="CDD" id="cd06550">
    <property type="entry name" value="TM_ABC_iron-siderophores_like"/>
    <property type="match status" value="1"/>
</dbReference>
<keyword evidence="4" id="KW-1003">Cell membrane</keyword>
<evidence type="ECO:0000313" key="10">
    <source>
        <dbReference type="Proteomes" id="UP001500449"/>
    </source>
</evidence>
<evidence type="ECO:0000256" key="5">
    <source>
        <dbReference type="ARBA" id="ARBA00022692"/>
    </source>
</evidence>
<dbReference type="PANTHER" id="PTHR30472:SF24">
    <property type="entry name" value="FERRIC ENTEROBACTIN TRANSPORT SYSTEM PERMEASE PROTEIN FEPG"/>
    <property type="match status" value="1"/>
</dbReference>